<dbReference type="AlphaFoldDB" id="A0A4C1WQ89"/>
<feature type="compositionally biased region" description="Polar residues" evidence="1">
    <location>
        <begin position="14"/>
        <end position="23"/>
    </location>
</feature>
<comment type="caution">
    <text evidence="2">The sequence shown here is derived from an EMBL/GenBank/DDBJ whole genome shotgun (WGS) entry which is preliminary data.</text>
</comment>
<accession>A0A4C1WQ89</accession>
<evidence type="ECO:0000313" key="3">
    <source>
        <dbReference type="Proteomes" id="UP000299102"/>
    </source>
</evidence>
<sequence length="219" mass="24293">MKQPERRAVGPQCRNRNVRTFSPQEAGGARAGAGRGGAEKFHFVVSKRVKVKTGSSSGDHDTCRGFGHYSRNGLTILVRYQNDKAHRLLSEAQDRTSSKSGQMFMRIAVDSCRKTSWSVDTRTVSSEVGLERVESSAFCSAVGGRPPCLIQRTVASLDTTRNRTLPPSTGPDLGIGDEKISRCRRPRTRRGRYVYVPLFVFSITMERNAQRRASNNISI</sequence>
<evidence type="ECO:0000313" key="2">
    <source>
        <dbReference type="EMBL" id="GBP53153.1"/>
    </source>
</evidence>
<dbReference type="Proteomes" id="UP000299102">
    <property type="component" value="Unassembled WGS sequence"/>
</dbReference>
<feature type="region of interest" description="Disordered" evidence="1">
    <location>
        <begin position="1"/>
        <end position="35"/>
    </location>
</feature>
<dbReference type="EMBL" id="BGZK01000617">
    <property type="protein sequence ID" value="GBP53153.1"/>
    <property type="molecule type" value="Genomic_DNA"/>
</dbReference>
<organism evidence="2 3">
    <name type="scientific">Eumeta variegata</name>
    <name type="common">Bagworm moth</name>
    <name type="synonym">Eumeta japonica</name>
    <dbReference type="NCBI Taxonomy" id="151549"/>
    <lineage>
        <taxon>Eukaryota</taxon>
        <taxon>Metazoa</taxon>
        <taxon>Ecdysozoa</taxon>
        <taxon>Arthropoda</taxon>
        <taxon>Hexapoda</taxon>
        <taxon>Insecta</taxon>
        <taxon>Pterygota</taxon>
        <taxon>Neoptera</taxon>
        <taxon>Endopterygota</taxon>
        <taxon>Lepidoptera</taxon>
        <taxon>Glossata</taxon>
        <taxon>Ditrysia</taxon>
        <taxon>Tineoidea</taxon>
        <taxon>Psychidae</taxon>
        <taxon>Oiketicinae</taxon>
        <taxon>Eumeta</taxon>
    </lineage>
</organism>
<gene>
    <name evidence="2" type="ORF">EVAR_28495_1</name>
</gene>
<protein>
    <submittedName>
        <fullName evidence="2">Uncharacterized protein</fullName>
    </submittedName>
</protein>
<evidence type="ECO:0000256" key="1">
    <source>
        <dbReference type="SAM" id="MobiDB-lite"/>
    </source>
</evidence>
<keyword evidence="3" id="KW-1185">Reference proteome</keyword>
<name>A0A4C1WQ89_EUMVA</name>
<proteinExistence type="predicted"/>
<reference evidence="2 3" key="1">
    <citation type="journal article" date="2019" name="Commun. Biol.">
        <title>The bagworm genome reveals a unique fibroin gene that provides high tensile strength.</title>
        <authorList>
            <person name="Kono N."/>
            <person name="Nakamura H."/>
            <person name="Ohtoshi R."/>
            <person name="Tomita M."/>
            <person name="Numata K."/>
            <person name="Arakawa K."/>
        </authorList>
    </citation>
    <scope>NUCLEOTIDE SEQUENCE [LARGE SCALE GENOMIC DNA]</scope>
</reference>